<feature type="signal peptide" evidence="1">
    <location>
        <begin position="1"/>
        <end position="20"/>
    </location>
</feature>
<name>W6ZAL3_COCMI</name>
<dbReference type="OrthoDB" id="3658195at2759"/>
<proteinExistence type="predicted"/>
<dbReference type="GeneID" id="19121074"/>
<gene>
    <name evidence="2" type="ORF">COCMIDRAFT_27169</name>
</gene>
<sequence>MKIATVSLFAAGIASTGVVAAPAPMQVPGTSPNLAKRGLWFRDECFPESGGNTIGGSTLWMLRNTWNNRFSGDFGGSLGARLSLHLWKFHLTRLARSTNTKACVVGDSVCSYRPKGKHDAVTLGGPTVGQVFGDTCAVDMWMQWTKTVRDHACQNSSEALGRNKLRSVT</sequence>
<dbReference type="HOGENOM" id="CLU_1578369_0_0_1"/>
<protein>
    <submittedName>
        <fullName evidence="2">Uncharacterized protein</fullName>
    </submittedName>
</protein>
<dbReference type="AlphaFoldDB" id="W6ZAL3"/>
<organism evidence="2 3">
    <name type="scientific">Bipolaris oryzae ATCC 44560</name>
    <dbReference type="NCBI Taxonomy" id="930090"/>
    <lineage>
        <taxon>Eukaryota</taxon>
        <taxon>Fungi</taxon>
        <taxon>Dikarya</taxon>
        <taxon>Ascomycota</taxon>
        <taxon>Pezizomycotina</taxon>
        <taxon>Dothideomycetes</taxon>
        <taxon>Pleosporomycetidae</taxon>
        <taxon>Pleosporales</taxon>
        <taxon>Pleosporineae</taxon>
        <taxon>Pleosporaceae</taxon>
        <taxon>Bipolaris</taxon>
    </lineage>
</organism>
<evidence type="ECO:0000313" key="3">
    <source>
        <dbReference type="Proteomes" id="UP000054032"/>
    </source>
</evidence>
<evidence type="ECO:0000313" key="2">
    <source>
        <dbReference type="EMBL" id="EUC44559.1"/>
    </source>
</evidence>
<dbReference type="KEGG" id="bor:COCMIDRAFT_27169"/>
<keyword evidence="1" id="KW-0732">Signal</keyword>
<feature type="chain" id="PRO_5004889857" evidence="1">
    <location>
        <begin position="21"/>
        <end position="169"/>
    </location>
</feature>
<dbReference type="Proteomes" id="UP000054032">
    <property type="component" value="Unassembled WGS sequence"/>
</dbReference>
<dbReference type="EMBL" id="KI964002">
    <property type="protein sequence ID" value="EUC44559.1"/>
    <property type="molecule type" value="Genomic_DNA"/>
</dbReference>
<accession>W6ZAL3</accession>
<evidence type="ECO:0000256" key="1">
    <source>
        <dbReference type="SAM" id="SignalP"/>
    </source>
</evidence>
<dbReference type="RefSeq" id="XP_007688930.1">
    <property type="nucleotide sequence ID" value="XM_007690740.1"/>
</dbReference>
<keyword evidence="3" id="KW-1185">Reference proteome</keyword>
<reference evidence="2 3" key="1">
    <citation type="journal article" date="2013" name="PLoS Genet.">
        <title>Comparative genome structure, secondary metabolite, and effector coding capacity across Cochliobolus pathogens.</title>
        <authorList>
            <person name="Condon B.J."/>
            <person name="Leng Y."/>
            <person name="Wu D."/>
            <person name="Bushley K.E."/>
            <person name="Ohm R.A."/>
            <person name="Otillar R."/>
            <person name="Martin J."/>
            <person name="Schackwitz W."/>
            <person name="Grimwood J."/>
            <person name="MohdZainudin N."/>
            <person name="Xue C."/>
            <person name="Wang R."/>
            <person name="Manning V.A."/>
            <person name="Dhillon B."/>
            <person name="Tu Z.J."/>
            <person name="Steffenson B.J."/>
            <person name="Salamov A."/>
            <person name="Sun H."/>
            <person name="Lowry S."/>
            <person name="LaButti K."/>
            <person name="Han J."/>
            <person name="Copeland A."/>
            <person name="Lindquist E."/>
            <person name="Barry K."/>
            <person name="Schmutz J."/>
            <person name="Baker S.E."/>
            <person name="Ciuffetti L.M."/>
            <person name="Grigoriev I.V."/>
            <person name="Zhong S."/>
            <person name="Turgeon B.G."/>
        </authorList>
    </citation>
    <scope>NUCLEOTIDE SEQUENCE [LARGE SCALE GENOMIC DNA]</scope>
    <source>
        <strain evidence="2 3">ATCC 44560</strain>
    </source>
</reference>